<gene>
    <name evidence="2" type="ORF">LC586_18045</name>
</gene>
<sequence length="178" mass="19906">MLVPKHILQGIAMLCLQWWEQYSKTAHNFKSLLGSCVTIINPIHPLCGQSVVIQQIRKVGQETKVTVESPLGGFLSLPATETDLWTQQAFTVQTVGKFLPEKLLRLSEWVAGRSQIITSESSCVLDDIEVEHKKKNEKKASTSNRSSQKRRKAKSPYKANSTVSGQNTLHSTDRESDN</sequence>
<reference evidence="2 3" key="1">
    <citation type="journal article" date="2021" name="Microorganisms">
        <title>Genome Evolution of Filamentous Cyanobacterium Nostoc Species: From Facultative Symbiosis to Free Living.</title>
        <authorList>
            <person name="Huo D."/>
            <person name="Li H."/>
            <person name="Cai F."/>
            <person name="Guo X."/>
            <person name="Qiao Z."/>
            <person name="Wang W."/>
            <person name="Yu G."/>
            <person name="Li R."/>
        </authorList>
    </citation>
    <scope>NUCLEOTIDE SEQUENCE [LARGE SCALE GENOMIC DNA]</scope>
    <source>
        <strain evidence="2 3">CHAB 5714</strain>
    </source>
</reference>
<evidence type="ECO:0000313" key="2">
    <source>
        <dbReference type="EMBL" id="MCC5601053.1"/>
    </source>
</evidence>
<comment type="caution">
    <text evidence="2">The sequence shown here is derived from an EMBL/GenBank/DDBJ whole genome shotgun (WGS) entry which is preliminary data.</text>
</comment>
<name>A0ABS8IAC8_9NOSO</name>
<feature type="compositionally biased region" description="Polar residues" evidence="1">
    <location>
        <begin position="158"/>
        <end position="170"/>
    </location>
</feature>
<protein>
    <submittedName>
        <fullName evidence="2">Y4bD/Y4pK family protein</fullName>
    </submittedName>
</protein>
<proteinExistence type="predicted"/>
<accession>A0ABS8IAC8</accession>
<organism evidence="2 3">
    <name type="scientific">Nostoc favosum CHAB5714</name>
    <dbReference type="NCBI Taxonomy" id="2780399"/>
    <lineage>
        <taxon>Bacteria</taxon>
        <taxon>Bacillati</taxon>
        <taxon>Cyanobacteriota</taxon>
        <taxon>Cyanophyceae</taxon>
        <taxon>Nostocales</taxon>
        <taxon>Nostocaceae</taxon>
        <taxon>Nostoc</taxon>
        <taxon>Nostoc favosum</taxon>
    </lineage>
</organism>
<evidence type="ECO:0000256" key="1">
    <source>
        <dbReference type="SAM" id="MobiDB-lite"/>
    </source>
</evidence>
<feature type="region of interest" description="Disordered" evidence="1">
    <location>
        <begin position="134"/>
        <end position="178"/>
    </location>
</feature>
<dbReference type="Proteomes" id="UP001199525">
    <property type="component" value="Unassembled WGS sequence"/>
</dbReference>
<evidence type="ECO:0000313" key="3">
    <source>
        <dbReference type="Proteomes" id="UP001199525"/>
    </source>
</evidence>
<dbReference type="EMBL" id="JAIVFQ010000025">
    <property type="protein sequence ID" value="MCC5601053.1"/>
    <property type="molecule type" value="Genomic_DNA"/>
</dbReference>
<keyword evidence="3" id="KW-1185">Reference proteome</keyword>